<dbReference type="Gene3D" id="3.40.30.10">
    <property type="entry name" value="Glutaredoxin"/>
    <property type="match status" value="1"/>
</dbReference>
<comment type="function">
    <text evidence="1 7">Has a glutathione-disulfide oxidoreductase activity in the presence of NADPH and glutathione reductase. Reduces low molecular weight disulfides and proteins.</text>
</comment>
<evidence type="ECO:0000256" key="1">
    <source>
        <dbReference type="ARBA" id="ARBA00002549"/>
    </source>
</evidence>
<keyword evidence="3 7" id="KW-0813">Transport</keyword>
<evidence type="ECO:0000313" key="9">
    <source>
        <dbReference type="EMBL" id="GAA4018150.1"/>
    </source>
</evidence>
<dbReference type="PROSITE" id="PS00195">
    <property type="entry name" value="GLUTAREDOXIN_1"/>
    <property type="match status" value="1"/>
</dbReference>
<dbReference type="InterPro" id="IPR011900">
    <property type="entry name" value="GRX_bact"/>
</dbReference>
<evidence type="ECO:0000256" key="6">
    <source>
        <dbReference type="ARBA" id="ARBA00023284"/>
    </source>
</evidence>
<protein>
    <recommendedName>
        <fullName evidence="7">Glutaredoxin</fullName>
    </recommendedName>
</protein>
<reference evidence="10" key="1">
    <citation type="journal article" date="2019" name="Int. J. Syst. Evol. Microbiol.">
        <title>The Global Catalogue of Microorganisms (GCM) 10K type strain sequencing project: providing services to taxonomists for standard genome sequencing and annotation.</title>
        <authorList>
            <consortium name="The Broad Institute Genomics Platform"/>
            <consortium name="The Broad Institute Genome Sequencing Center for Infectious Disease"/>
            <person name="Wu L."/>
            <person name="Ma J."/>
        </authorList>
    </citation>
    <scope>NUCLEOTIDE SEQUENCE [LARGE SCALE GENOMIC DNA]</scope>
    <source>
        <strain evidence="10">JCM 17563</strain>
    </source>
</reference>
<gene>
    <name evidence="9" type="primary">grxC</name>
    <name evidence="9" type="ORF">GCM10022280_16970</name>
</gene>
<dbReference type="NCBIfam" id="TIGR02181">
    <property type="entry name" value="GRX_bact"/>
    <property type="match status" value="1"/>
</dbReference>
<evidence type="ECO:0000256" key="4">
    <source>
        <dbReference type="ARBA" id="ARBA00022982"/>
    </source>
</evidence>
<dbReference type="PANTHER" id="PTHR45694:SF18">
    <property type="entry name" value="GLUTAREDOXIN-1-RELATED"/>
    <property type="match status" value="1"/>
</dbReference>
<evidence type="ECO:0000313" key="10">
    <source>
        <dbReference type="Proteomes" id="UP001500235"/>
    </source>
</evidence>
<dbReference type="InterPro" id="IPR014025">
    <property type="entry name" value="Glutaredoxin_subgr"/>
</dbReference>
<proteinExistence type="inferred from homology"/>
<keyword evidence="7" id="KW-0963">Cytoplasm</keyword>
<dbReference type="Pfam" id="PF00462">
    <property type="entry name" value="Glutaredoxin"/>
    <property type="match status" value="1"/>
</dbReference>
<evidence type="ECO:0000256" key="7">
    <source>
        <dbReference type="RuleBase" id="RU364065"/>
    </source>
</evidence>
<keyword evidence="5" id="KW-1015">Disulfide bond</keyword>
<dbReference type="EMBL" id="BAABBQ010000001">
    <property type="protein sequence ID" value="GAA4018150.1"/>
    <property type="molecule type" value="Genomic_DNA"/>
</dbReference>
<keyword evidence="4 7" id="KW-0249">Electron transport</keyword>
<dbReference type="PANTHER" id="PTHR45694">
    <property type="entry name" value="GLUTAREDOXIN 2"/>
    <property type="match status" value="1"/>
</dbReference>
<dbReference type="Proteomes" id="UP001500235">
    <property type="component" value="Unassembled WGS sequence"/>
</dbReference>
<organism evidence="9 10">
    <name type="scientific">Sphingomonas swuensis</name>
    <dbReference type="NCBI Taxonomy" id="977800"/>
    <lineage>
        <taxon>Bacteria</taxon>
        <taxon>Pseudomonadati</taxon>
        <taxon>Pseudomonadota</taxon>
        <taxon>Alphaproteobacteria</taxon>
        <taxon>Sphingomonadales</taxon>
        <taxon>Sphingomonadaceae</taxon>
        <taxon>Sphingomonas</taxon>
    </lineage>
</organism>
<evidence type="ECO:0000256" key="2">
    <source>
        <dbReference type="ARBA" id="ARBA00007787"/>
    </source>
</evidence>
<feature type="domain" description="Glutaredoxin" evidence="8">
    <location>
        <begin position="4"/>
        <end position="63"/>
    </location>
</feature>
<dbReference type="PRINTS" id="PR00160">
    <property type="entry name" value="GLUTAREDOXIN"/>
</dbReference>
<keyword evidence="10" id="KW-1185">Reference proteome</keyword>
<accession>A0ABP7SYP1</accession>
<evidence type="ECO:0000256" key="3">
    <source>
        <dbReference type="ARBA" id="ARBA00022448"/>
    </source>
</evidence>
<name>A0ABP7SYP1_9SPHN</name>
<dbReference type="PROSITE" id="PS51354">
    <property type="entry name" value="GLUTAREDOXIN_2"/>
    <property type="match status" value="1"/>
</dbReference>
<dbReference type="InterPro" id="IPR036249">
    <property type="entry name" value="Thioredoxin-like_sf"/>
</dbReference>
<comment type="similarity">
    <text evidence="2 7">Belongs to the glutaredoxin family.</text>
</comment>
<dbReference type="RefSeq" id="WP_344706980.1">
    <property type="nucleotide sequence ID" value="NZ_BAABBQ010000001.1"/>
</dbReference>
<sequence length="84" mass="9345">MADVEMYLKTTCPYCIRASELLRTKGVDTTTYNIDSGGPKREEMIQRSGRMTVPQIFIGGRHVGGCDDLFALERDGRLDTMLAA</sequence>
<keyword evidence="6 7" id="KW-0676">Redox-active center</keyword>
<dbReference type="InterPro" id="IPR002109">
    <property type="entry name" value="Glutaredoxin"/>
</dbReference>
<comment type="caution">
    <text evidence="9">The sequence shown here is derived from an EMBL/GenBank/DDBJ whole genome shotgun (WGS) entry which is preliminary data.</text>
</comment>
<evidence type="ECO:0000256" key="5">
    <source>
        <dbReference type="ARBA" id="ARBA00023157"/>
    </source>
</evidence>
<dbReference type="SUPFAM" id="SSF52833">
    <property type="entry name" value="Thioredoxin-like"/>
    <property type="match status" value="1"/>
</dbReference>
<dbReference type="CDD" id="cd03418">
    <property type="entry name" value="GRX_GRXb_1_3_like"/>
    <property type="match status" value="1"/>
</dbReference>
<evidence type="ECO:0000259" key="8">
    <source>
        <dbReference type="Pfam" id="PF00462"/>
    </source>
</evidence>
<dbReference type="InterPro" id="IPR011767">
    <property type="entry name" value="GLR_AS"/>
</dbReference>